<reference evidence="1" key="2">
    <citation type="submission" date="2022-01" db="EMBL/GenBank/DDBJ databases">
        <authorList>
            <person name="Yamashiro T."/>
            <person name="Shiraishi A."/>
            <person name="Satake H."/>
            <person name="Nakayama K."/>
        </authorList>
    </citation>
    <scope>NUCLEOTIDE SEQUENCE</scope>
</reference>
<keyword evidence="2" id="KW-1185">Reference proteome</keyword>
<organism evidence="1 2">
    <name type="scientific">Tanacetum coccineum</name>
    <dbReference type="NCBI Taxonomy" id="301880"/>
    <lineage>
        <taxon>Eukaryota</taxon>
        <taxon>Viridiplantae</taxon>
        <taxon>Streptophyta</taxon>
        <taxon>Embryophyta</taxon>
        <taxon>Tracheophyta</taxon>
        <taxon>Spermatophyta</taxon>
        <taxon>Magnoliopsida</taxon>
        <taxon>eudicotyledons</taxon>
        <taxon>Gunneridae</taxon>
        <taxon>Pentapetalae</taxon>
        <taxon>asterids</taxon>
        <taxon>campanulids</taxon>
        <taxon>Asterales</taxon>
        <taxon>Asteraceae</taxon>
        <taxon>Asteroideae</taxon>
        <taxon>Anthemideae</taxon>
        <taxon>Anthemidinae</taxon>
        <taxon>Tanacetum</taxon>
    </lineage>
</organism>
<dbReference type="Proteomes" id="UP001151760">
    <property type="component" value="Unassembled WGS sequence"/>
</dbReference>
<accession>A0ABQ5DGY3</accession>
<name>A0ABQ5DGY3_9ASTR</name>
<gene>
    <name evidence="1" type="ORF">Tco_0938140</name>
</gene>
<proteinExistence type="predicted"/>
<sequence length="290" mass="33242">MPIVKKDVGVLRAAVVSCEMSLVDCLVDQEDIFDPKNLTYRDTQPSTMEHLVNACDFVSPPLPLSLKVDKFVEPVQVTSDIDDYMDMEKDPSNYCLDNLSIGIREDTQNGELTLQMIKKSKVNVVKGDGKPVLGKVFEVIGRIKKPGIFKQAPYMQQRPTTPQVKKKQKRFNNLKPIDFSLSAPFVLDGSQETFQPFTEVLRRHCKSNLNKVTVPTCMKSFLRNGVAPKQMYKFPWVNYGLVVDERFWLTRGLPLVFGDPLQTTLAYRECILAYLWKHKVCYYHHEDDNV</sequence>
<reference evidence="1" key="1">
    <citation type="journal article" date="2022" name="Int. J. Mol. Sci.">
        <title>Draft Genome of Tanacetum Coccineum: Genomic Comparison of Closely Related Tanacetum-Family Plants.</title>
        <authorList>
            <person name="Yamashiro T."/>
            <person name="Shiraishi A."/>
            <person name="Nakayama K."/>
            <person name="Satake H."/>
        </authorList>
    </citation>
    <scope>NUCLEOTIDE SEQUENCE</scope>
</reference>
<comment type="caution">
    <text evidence="1">The sequence shown here is derived from an EMBL/GenBank/DDBJ whole genome shotgun (WGS) entry which is preliminary data.</text>
</comment>
<evidence type="ECO:0000313" key="1">
    <source>
        <dbReference type="EMBL" id="GJT38275.1"/>
    </source>
</evidence>
<dbReference type="EMBL" id="BQNB010015291">
    <property type="protein sequence ID" value="GJT38275.1"/>
    <property type="molecule type" value="Genomic_DNA"/>
</dbReference>
<protein>
    <submittedName>
        <fullName evidence="1">Uncharacterized protein</fullName>
    </submittedName>
</protein>
<evidence type="ECO:0000313" key="2">
    <source>
        <dbReference type="Proteomes" id="UP001151760"/>
    </source>
</evidence>